<organism evidence="5">
    <name type="scientific">Candidatus Enterococcus mansonii</name>
    <dbReference type="NCBI Taxonomy" id="1834181"/>
    <lineage>
        <taxon>Bacteria</taxon>
        <taxon>Bacillati</taxon>
        <taxon>Bacillota</taxon>
        <taxon>Bacilli</taxon>
        <taxon>Lactobacillales</taxon>
        <taxon>Enterococcaceae</taxon>
        <taxon>Enterococcus</taxon>
    </lineage>
</organism>
<dbReference type="PANTHER" id="PTHR46268:SF6">
    <property type="entry name" value="UNIVERSAL STRESS PROTEIN UP12"/>
    <property type="match status" value="1"/>
</dbReference>
<evidence type="ECO:0000259" key="3">
    <source>
        <dbReference type="Pfam" id="PF00582"/>
    </source>
</evidence>
<dbReference type="Pfam" id="PF00582">
    <property type="entry name" value="Usp"/>
    <property type="match status" value="1"/>
</dbReference>
<dbReference type="PIRSF" id="PIRSF006276">
    <property type="entry name" value="UspA"/>
    <property type="match status" value="1"/>
</dbReference>
<dbReference type="PRINTS" id="PR01438">
    <property type="entry name" value="UNVRSLSTRESS"/>
</dbReference>
<gene>
    <name evidence="5" type="ORF">A5880_000541</name>
    <name evidence="4" type="ORF">A5880_002644</name>
</gene>
<dbReference type="OrthoDB" id="9789668at2"/>
<evidence type="ECO:0000256" key="1">
    <source>
        <dbReference type="ARBA" id="ARBA00008791"/>
    </source>
</evidence>
<dbReference type="AlphaFoldDB" id="A0A242CI98"/>
<dbReference type="EMBL" id="NGLE01000001">
    <property type="protein sequence ID" value="OTO09858.1"/>
    <property type="molecule type" value="Genomic_DNA"/>
</dbReference>
<evidence type="ECO:0000313" key="6">
    <source>
        <dbReference type="Proteomes" id="UP000195139"/>
    </source>
</evidence>
<dbReference type="InterPro" id="IPR006016">
    <property type="entry name" value="UspA"/>
</dbReference>
<dbReference type="InterPro" id="IPR014729">
    <property type="entry name" value="Rossmann-like_a/b/a_fold"/>
</dbReference>
<protein>
    <recommendedName>
        <fullName evidence="2">Universal stress protein</fullName>
    </recommendedName>
</protein>
<dbReference type="GO" id="GO:0005737">
    <property type="term" value="C:cytoplasm"/>
    <property type="evidence" value="ECO:0007669"/>
    <property type="project" value="UniProtKB-SubCell"/>
</dbReference>
<evidence type="ECO:0000313" key="5">
    <source>
        <dbReference type="EMBL" id="OTO09858.1"/>
    </source>
</evidence>
<feature type="domain" description="UspA" evidence="3">
    <location>
        <begin position="5"/>
        <end position="144"/>
    </location>
</feature>
<dbReference type="STRING" id="1834181.A5880_000541"/>
<dbReference type="Gene3D" id="3.40.50.620">
    <property type="entry name" value="HUPs"/>
    <property type="match status" value="1"/>
</dbReference>
<proteinExistence type="inferred from homology"/>
<reference evidence="4 6" key="2">
    <citation type="submission" date="2018-07" db="EMBL/GenBank/DDBJ databases">
        <title>The Genome Sequence of Enterococcus sp. DIV0659b.</title>
        <authorList>
            <consortium name="The Broad Institute Genomics Platform"/>
            <consortium name="The Broad Institute Genomic Center for Infectious Diseases"/>
            <person name="Earl A."/>
            <person name="Manson A."/>
            <person name="Schwartman J."/>
            <person name="Gilmore M."/>
            <person name="Abouelleil A."/>
            <person name="Cao P."/>
            <person name="Chapman S."/>
            <person name="Cusick C."/>
            <person name="Shea T."/>
            <person name="Young S."/>
            <person name="Neafsey D."/>
            <person name="Nusbaum C."/>
            <person name="Birren B."/>
        </authorList>
    </citation>
    <scope>NUCLEOTIDE SEQUENCE [LARGE SCALE GENOMIC DNA]</scope>
    <source>
        <strain evidence="4 6">4G2_DIV0659</strain>
    </source>
</reference>
<dbReference type="InterPro" id="IPR006015">
    <property type="entry name" value="Universal_stress_UspA"/>
</dbReference>
<reference evidence="5" key="1">
    <citation type="submission" date="2017-05" db="EMBL/GenBank/DDBJ databases">
        <title>The Genome Sequence of Enterococcus sp. 4G2_DIV0659.</title>
        <authorList>
            <consortium name="The Broad Institute Genomics Platform"/>
            <consortium name="The Broad Institute Genomic Center for Infectious Diseases"/>
            <person name="Earl A."/>
            <person name="Manson A."/>
            <person name="Schwartman J."/>
            <person name="Gilmore M."/>
            <person name="Abouelleil A."/>
            <person name="Cao P."/>
            <person name="Chapman S."/>
            <person name="Cusick C."/>
            <person name="Shea T."/>
            <person name="Young S."/>
            <person name="Neafsey D."/>
            <person name="Nusbaum C."/>
            <person name="Birren B."/>
        </authorList>
    </citation>
    <scope>NUCLEOTIDE SEQUENCE [LARGE SCALE GENOMIC DNA]</scope>
    <source>
        <strain evidence="5">4G2_DIV0659</strain>
    </source>
</reference>
<evidence type="ECO:0000313" key="4">
    <source>
        <dbReference type="EMBL" id="MEI5995054.1"/>
    </source>
</evidence>
<dbReference type="SUPFAM" id="SSF52402">
    <property type="entry name" value="Adenine nucleotide alpha hydrolases-like"/>
    <property type="match status" value="1"/>
</dbReference>
<dbReference type="CDD" id="cd00293">
    <property type="entry name" value="USP-like"/>
    <property type="match status" value="1"/>
</dbReference>
<keyword evidence="6" id="KW-1185">Reference proteome</keyword>
<accession>A0A242CI98</accession>
<dbReference type="PANTHER" id="PTHR46268">
    <property type="entry name" value="STRESS RESPONSE PROTEIN NHAX"/>
    <property type="match status" value="1"/>
</dbReference>
<keyword evidence="2" id="KW-0963">Cytoplasm</keyword>
<sequence>MLQNYRKIMVAVDGSAEAELAFQKAINVAMRNDAELLLAHVIDTRAFQSVSSFDGVLAEQATEMAKQTLEGYKKQAKEHGCERVSTIIEYGSPKPIISKQLPEDHEVDLIMLGATGLNAVERLFIGSVSEYVIRTAACDVLVVRTDLENNVPIQEDDE</sequence>
<dbReference type="Proteomes" id="UP000195139">
    <property type="component" value="Unassembled WGS sequence"/>
</dbReference>
<evidence type="ECO:0000256" key="2">
    <source>
        <dbReference type="PIRNR" id="PIRNR006276"/>
    </source>
</evidence>
<dbReference type="EMBL" id="NGLE02000001">
    <property type="protein sequence ID" value="MEI5995054.1"/>
    <property type="molecule type" value="Genomic_DNA"/>
</dbReference>
<name>A0A242CI98_9ENTE</name>
<comment type="subcellular location">
    <subcellularLocation>
        <location evidence="2">Cytoplasm</location>
    </subcellularLocation>
</comment>
<dbReference type="RefSeq" id="WP_086329475.1">
    <property type="nucleotide sequence ID" value="NZ_NGLE02000001.1"/>
</dbReference>
<comment type="caution">
    <text evidence="5">The sequence shown here is derived from an EMBL/GenBank/DDBJ whole genome shotgun (WGS) entry which is preliminary data.</text>
</comment>
<comment type="similarity">
    <text evidence="1 2">Belongs to the universal stress protein A family.</text>
</comment>